<name>A0A8S5PCS5_9CAUD</name>
<dbReference type="EMBL" id="BK015384">
    <property type="protein sequence ID" value="DAE04177.1"/>
    <property type="molecule type" value="Genomic_DNA"/>
</dbReference>
<evidence type="ECO:0000313" key="1">
    <source>
        <dbReference type="EMBL" id="DAE04177.1"/>
    </source>
</evidence>
<protein>
    <submittedName>
        <fullName evidence="1">Uncharacterized protein</fullName>
    </submittedName>
</protein>
<organism evidence="1">
    <name type="scientific">Siphoviridae sp. ctmpG14</name>
    <dbReference type="NCBI Taxonomy" id="2825654"/>
    <lineage>
        <taxon>Viruses</taxon>
        <taxon>Duplodnaviria</taxon>
        <taxon>Heunggongvirae</taxon>
        <taxon>Uroviricota</taxon>
        <taxon>Caudoviricetes</taxon>
    </lineage>
</organism>
<reference evidence="1" key="1">
    <citation type="journal article" date="2021" name="Proc. Natl. Acad. Sci. U.S.A.">
        <title>A Catalog of Tens of Thousands of Viruses from Human Metagenomes Reveals Hidden Associations with Chronic Diseases.</title>
        <authorList>
            <person name="Tisza M.J."/>
            <person name="Buck C.B."/>
        </authorList>
    </citation>
    <scope>NUCLEOTIDE SEQUENCE</scope>
    <source>
        <strain evidence="1">CtmpG14</strain>
    </source>
</reference>
<proteinExistence type="predicted"/>
<accession>A0A8S5PCS5</accession>
<sequence>MNGLSIVECKVYGVEKLVEVGKDSDDPLTRSLAEWCEVLTEQEEAFCGALSELDELKLVIRSLTKRHTDNVKGVAKARLIKDRKEIAENAEDEFNETINYALEKLNSAYNIIENYLIEKQQ</sequence>